<keyword evidence="2" id="KW-0418">Kinase</keyword>
<dbReference type="KEGG" id="aagg:ETAA8_25690"/>
<protein>
    <submittedName>
        <fullName evidence="2">Serine/threonine-protein kinase PknH</fullName>
        <ecNumber evidence="2">2.7.11.1</ecNumber>
    </submittedName>
</protein>
<dbReference type="CDD" id="cd14014">
    <property type="entry name" value="STKc_PknB_like"/>
    <property type="match status" value="1"/>
</dbReference>
<dbReference type="GO" id="GO:0005524">
    <property type="term" value="F:ATP binding"/>
    <property type="evidence" value="ECO:0007669"/>
    <property type="project" value="InterPro"/>
</dbReference>
<dbReference type="SUPFAM" id="SSF56112">
    <property type="entry name" value="Protein kinase-like (PK-like)"/>
    <property type="match status" value="1"/>
</dbReference>
<dbReference type="SMART" id="SM00220">
    <property type="entry name" value="S_TKc"/>
    <property type="match status" value="1"/>
</dbReference>
<reference evidence="2 3" key="1">
    <citation type="submission" date="2019-02" db="EMBL/GenBank/DDBJ databases">
        <title>Deep-cultivation of Planctomycetes and their phenomic and genomic characterization uncovers novel biology.</title>
        <authorList>
            <person name="Wiegand S."/>
            <person name="Jogler M."/>
            <person name="Boedeker C."/>
            <person name="Pinto D."/>
            <person name="Vollmers J."/>
            <person name="Rivas-Marin E."/>
            <person name="Kohn T."/>
            <person name="Peeters S.H."/>
            <person name="Heuer A."/>
            <person name="Rast P."/>
            <person name="Oberbeckmann S."/>
            <person name="Bunk B."/>
            <person name="Jeske O."/>
            <person name="Meyerdierks A."/>
            <person name="Storesund J.E."/>
            <person name="Kallscheuer N."/>
            <person name="Luecker S."/>
            <person name="Lage O.M."/>
            <person name="Pohl T."/>
            <person name="Merkel B.J."/>
            <person name="Hornburger P."/>
            <person name="Mueller R.-W."/>
            <person name="Bruemmer F."/>
            <person name="Labrenz M."/>
            <person name="Spormann A.M."/>
            <person name="Op den Camp H."/>
            <person name="Overmann J."/>
            <person name="Amann R."/>
            <person name="Jetten M.S.M."/>
            <person name="Mascher T."/>
            <person name="Medema M.H."/>
            <person name="Devos D.P."/>
            <person name="Kaster A.-K."/>
            <person name="Ovreas L."/>
            <person name="Rohde M."/>
            <person name="Galperin M.Y."/>
            <person name="Jogler C."/>
        </authorList>
    </citation>
    <scope>NUCLEOTIDE SEQUENCE [LARGE SCALE GENOMIC DNA]</scope>
    <source>
        <strain evidence="2 3">ETA_A8</strain>
    </source>
</reference>
<dbReference type="EC" id="2.7.11.1" evidence="2"/>
<organism evidence="2 3">
    <name type="scientific">Anatilimnocola aggregata</name>
    <dbReference type="NCBI Taxonomy" id="2528021"/>
    <lineage>
        <taxon>Bacteria</taxon>
        <taxon>Pseudomonadati</taxon>
        <taxon>Planctomycetota</taxon>
        <taxon>Planctomycetia</taxon>
        <taxon>Pirellulales</taxon>
        <taxon>Pirellulaceae</taxon>
        <taxon>Anatilimnocola</taxon>
    </lineage>
</organism>
<evidence type="ECO:0000259" key="1">
    <source>
        <dbReference type="PROSITE" id="PS50011"/>
    </source>
</evidence>
<dbReference type="Proteomes" id="UP000315017">
    <property type="component" value="Chromosome"/>
</dbReference>
<proteinExistence type="predicted"/>
<dbReference type="AlphaFoldDB" id="A0A517YB94"/>
<dbReference type="InterPro" id="IPR011009">
    <property type="entry name" value="Kinase-like_dom_sf"/>
</dbReference>
<dbReference type="OrthoDB" id="6111975at2"/>
<keyword evidence="2" id="KW-0808">Transferase</keyword>
<dbReference type="EMBL" id="CP036274">
    <property type="protein sequence ID" value="QDU27481.1"/>
    <property type="molecule type" value="Genomic_DNA"/>
</dbReference>
<dbReference type="GO" id="GO:0004674">
    <property type="term" value="F:protein serine/threonine kinase activity"/>
    <property type="evidence" value="ECO:0007669"/>
    <property type="project" value="UniProtKB-EC"/>
</dbReference>
<feature type="domain" description="Protein kinase" evidence="1">
    <location>
        <begin position="11"/>
        <end position="274"/>
    </location>
</feature>
<evidence type="ECO:0000313" key="3">
    <source>
        <dbReference type="Proteomes" id="UP000315017"/>
    </source>
</evidence>
<dbReference type="RefSeq" id="WP_145088345.1">
    <property type="nucleotide sequence ID" value="NZ_CP036274.1"/>
</dbReference>
<dbReference type="PROSITE" id="PS50011">
    <property type="entry name" value="PROTEIN_KINASE_DOM"/>
    <property type="match status" value="1"/>
</dbReference>
<keyword evidence="3" id="KW-1185">Reference proteome</keyword>
<sequence>MTRARDFLGPYRLVRLIRVGQTCQVWEAAKSDDTTRYALKVPVPEKRKDKAIINELKREYEVAGELNHPNLIRIHEFNTEGETPYLVMEYFEHPNLKLWLRLGPQAISYFAPKFVEQGSQALFYLHTKGWVHRDVKPDNFLISDDAHVKLIDFAISEKMRTGLSAMFGNMFGGTRTQGTRSYISPEQIRNQNLDARADIYSFGCVLYELITGKVPYTGDNADDLLNKHLNAAVPAVLVMNDNVTQEFSDLIRRMMAKRKEDRPPSMWEFLKEYQKMRAFKVVPKPPTVRPTLKDDRKGFV</sequence>
<dbReference type="Gene3D" id="1.10.510.10">
    <property type="entry name" value="Transferase(Phosphotransferase) domain 1"/>
    <property type="match status" value="1"/>
</dbReference>
<name>A0A517YB94_9BACT</name>
<dbReference type="PANTHER" id="PTHR24348">
    <property type="entry name" value="SERINE/THREONINE-PROTEIN KINASE UNC-51-RELATED"/>
    <property type="match status" value="1"/>
</dbReference>
<gene>
    <name evidence="2" type="primary">pknH_3</name>
    <name evidence="2" type="ORF">ETAA8_25690</name>
</gene>
<dbReference type="InterPro" id="IPR045269">
    <property type="entry name" value="Atg1-like"/>
</dbReference>
<dbReference type="GO" id="GO:0005737">
    <property type="term" value="C:cytoplasm"/>
    <property type="evidence" value="ECO:0007669"/>
    <property type="project" value="TreeGrafter"/>
</dbReference>
<dbReference type="PANTHER" id="PTHR24348:SF68">
    <property type="entry name" value="SERINE_THREONINE-PROTEIN KINASE ATG1C"/>
    <property type="match status" value="1"/>
</dbReference>
<accession>A0A517YB94</accession>
<dbReference type="Pfam" id="PF00069">
    <property type="entry name" value="Pkinase"/>
    <property type="match status" value="1"/>
</dbReference>
<evidence type="ECO:0000313" key="2">
    <source>
        <dbReference type="EMBL" id="QDU27481.1"/>
    </source>
</evidence>
<dbReference type="InterPro" id="IPR000719">
    <property type="entry name" value="Prot_kinase_dom"/>
</dbReference>
<dbReference type="Gene3D" id="3.30.200.20">
    <property type="entry name" value="Phosphorylase Kinase, domain 1"/>
    <property type="match status" value="1"/>
</dbReference>